<evidence type="ECO:0000313" key="2">
    <source>
        <dbReference type="EMBL" id="MFC4698742.1"/>
    </source>
</evidence>
<gene>
    <name evidence="2" type="ORF">ACFO4O_01025</name>
</gene>
<evidence type="ECO:0000259" key="1">
    <source>
        <dbReference type="Pfam" id="PF18796"/>
    </source>
</evidence>
<proteinExistence type="predicted"/>
<dbReference type="Proteomes" id="UP001595897">
    <property type="component" value="Unassembled WGS sequence"/>
</dbReference>
<dbReference type="EMBL" id="JBHSGU010000001">
    <property type="protein sequence ID" value="MFC4698742.1"/>
    <property type="molecule type" value="Genomic_DNA"/>
</dbReference>
<name>A0ABV9LQH6_9ALTE</name>
<dbReference type="Pfam" id="PF18796">
    <property type="entry name" value="LPD1"/>
    <property type="match status" value="1"/>
</dbReference>
<protein>
    <submittedName>
        <fullName evidence="2">CLCA_X family protein</fullName>
    </submittedName>
</protein>
<organism evidence="2 3">
    <name type="scientific">Glaciecola siphonariae</name>
    <dbReference type="NCBI Taxonomy" id="521012"/>
    <lineage>
        <taxon>Bacteria</taxon>
        <taxon>Pseudomonadati</taxon>
        <taxon>Pseudomonadota</taxon>
        <taxon>Gammaproteobacteria</taxon>
        <taxon>Alteromonadales</taxon>
        <taxon>Alteromonadaceae</taxon>
        <taxon>Glaciecola</taxon>
    </lineage>
</organism>
<sequence length="262" mass="29400">MTVFNKSRLYKAYFRNGENHRGGADVSFADIVKLFGFRGVEIGKWVSKEEQQIAANLFFDALSDLMDILQVPSEVISLRGTLALAFGAGGQKFASAHYNSSKRQLALAKNAGGGSLAHEWFHAFDHYISNKMYDVSGPNQFATELWLNELHPMHNHALNEQLASAFQSIFLDQERALPSEFVQSGIRADKMQNVYYYARPQELGARAFESVIQDHAIKNAFLVQGTKETEEAKLGLYPRGETLQRIGSEFYTYFALLGRALS</sequence>
<dbReference type="InterPro" id="IPR041047">
    <property type="entry name" value="LPD1"/>
</dbReference>
<reference evidence="3" key="1">
    <citation type="journal article" date="2019" name="Int. J. Syst. Evol. Microbiol.">
        <title>The Global Catalogue of Microorganisms (GCM) 10K type strain sequencing project: providing services to taxonomists for standard genome sequencing and annotation.</title>
        <authorList>
            <consortium name="The Broad Institute Genomics Platform"/>
            <consortium name="The Broad Institute Genome Sequencing Center for Infectious Disease"/>
            <person name="Wu L."/>
            <person name="Ma J."/>
        </authorList>
    </citation>
    <scope>NUCLEOTIDE SEQUENCE [LARGE SCALE GENOMIC DNA]</scope>
    <source>
        <strain evidence="3">KACC 12507</strain>
    </source>
</reference>
<dbReference type="RefSeq" id="WP_382405383.1">
    <property type="nucleotide sequence ID" value="NZ_JBHSGU010000001.1"/>
</dbReference>
<evidence type="ECO:0000313" key="3">
    <source>
        <dbReference type="Proteomes" id="UP001595897"/>
    </source>
</evidence>
<comment type="caution">
    <text evidence="2">The sequence shown here is derived from an EMBL/GenBank/DDBJ whole genome shotgun (WGS) entry which is preliminary data.</text>
</comment>
<keyword evidence="3" id="KW-1185">Reference proteome</keyword>
<feature type="domain" description="Large polyvalent protein-associated" evidence="1">
    <location>
        <begin position="188"/>
        <end position="261"/>
    </location>
</feature>
<dbReference type="NCBIfam" id="NF041907">
    <property type="entry name" value="CLCA_X"/>
    <property type="match status" value="1"/>
</dbReference>
<accession>A0ABV9LQH6</accession>